<keyword evidence="6" id="KW-0521">NADP</keyword>
<dbReference type="Gene3D" id="3.40.50.720">
    <property type="entry name" value="NAD(P)-binding Rossmann-like Domain"/>
    <property type="match status" value="1"/>
</dbReference>
<comment type="catalytic activity">
    <reaction evidence="5 6">
        <text>dTDP-beta-L-rhamnose + NADP(+) = dTDP-4-dehydro-beta-L-rhamnose + NADPH + H(+)</text>
        <dbReference type="Rhea" id="RHEA:21796"/>
        <dbReference type="ChEBI" id="CHEBI:15378"/>
        <dbReference type="ChEBI" id="CHEBI:57510"/>
        <dbReference type="ChEBI" id="CHEBI:57783"/>
        <dbReference type="ChEBI" id="CHEBI:58349"/>
        <dbReference type="ChEBI" id="CHEBI:62830"/>
        <dbReference type="EC" id="1.1.1.133"/>
    </reaction>
</comment>
<comment type="function">
    <text evidence="6">Catalyzes the reduction of dTDP-6-deoxy-L-lyxo-4-hexulose to yield dTDP-L-rhamnose.</text>
</comment>
<accession>A0A8J2UAA5</accession>
<reference evidence="9" key="1">
    <citation type="journal article" date="2019" name="Int. J. Syst. Evol. Microbiol.">
        <title>The Global Catalogue of Microorganisms (GCM) 10K type strain sequencing project: providing services to taxonomists for standard genome sequencing and annotation.</title>
        <authorList>
            <consortium name="The Broad Institute Genomics Platform"/>
            <consortium name="The Broad Institute Genome Sequencing Center for Infectious Disease"/>
            <person name="Wu L."/>
            <person name="Ma J."/>
        </authorList>
    </citation>
    <scope>NUCLEOTIDE SEQUENCE [LARGE SCALE GENOMIC DNA]</scope>
    <source>
        <strain evidence="9">CGMCC 1.10130</strain>
    </source>
</reference>
<comment type="cofactor">
    <cofactor evidence="6">
        <name>Mg(2+)</name>
        <dbReference type="ChEBI" id="CHEBI:18420"/>
    </cofactor>
    <text evidence="6">Binds 1 Mg(2+) ion per monomer.</text>
</comment>
<evidence type="ECO:0000313" key="8">
    <source>
        <dbReference type="EMBL" id="GGA89326.1"/>
    </source>
</evidence>
<dbReference type="GO" id="GO:0008831">
    <property type="term" value="F:dTDP-4-dehydrorhamnose reductase activity"/>
    <property type="evidence" value="ECO:0007669"/>
    <property type="project" value="UniProtKB-EC"/>
</dbReference>
<dbReference type="Pfam" id="PF04321">
    <property type="entry name" value="RmlD_sub_bind"/>
    <property type="match status" value="1"/>
</dbReference>
<protein>
    <recommendedName>
        <fullName evidence="4 6">dTDP-4-dehydrorhamnose reductase</fullName>
        <ecNumber evidence="3 6">1.1.1.133</ecNumber>
    </recommendedName>
</protein>
<gene>
    <name evidence="8" type="ORF">GCM10011369_34380</name>
</gene>
<proteinExistence type="inferred from homology"/>
<evidence type="ECO:0000256" key="5">
    <source>
        <dbReference type="ARBA" id="ARBA00048200"/>
    </source>
</evidence>
<dbReference type="Gene3D" id="3.90.25.10">
    <property type="entry name" value="UDP-galactose 4-epimerase, domain 1"/>
    <property type="match status" value="1"/>
</dbReference>
<dbReference type="Proteomes" id="UP000619743">
    <property type="component" value="Unassembled WGS sequence"/>
</dbReference>
<dbReference type="PANTHER" id="PTHR10491:SF4">
    <property type="entry name" value="METHIONINE ADENOSYLTRANSFERASE 2 SUBUNIT BETA"/>
    <property type="match status" value="1"/>
</dbReference>
<comment type="similarity">
    <text evidence="2 6">Belongs to the dTDP-4-dehydrorhamnose reductase family.</text>
</comment>
<dbReference type="GO" id="GO:0005829">
    <property type="term" value="C:cytosol"/>
    <property type="evidence" value="ECO:0007669"/>
    <property type="project" value="TreeGrafter"/>
</dbReference>
<sequence>MLFTSTAMVFDASSDGPYQTTSPANPQDDYGRMKLASEQAVVSACPDALIARIGWQIHDRRGGNHMFEALSQQMEQNGKVTASETWIPATSLMSDTAETLMALLLQGQRGLFHLDSNAVASLNFAEIVKRLNNKLNAGWKIDVDQSYRHDQRLLDARVVMPRLSCRL</sequence>
<evidence type="ECO:0000256" key="1">
    <source>
        <dbReference type="ARBA" id="ARBA00004781"/>
    </source>
</evidence>
<feature type="domain" description="RmlD-like substrate binding" evidence="7">
    <location>
        <begin position="2"/>
        <end position="129"/>
    </location>
</feature>
<dbReference type="PANTHER" id="PTHR10491">
    <property type="entry name" value="DTDP-4-DEHYDRORHAMNOSE REDUCTASE"/>
    <property type="match status" value="1"/>
</dbReference>
<organism evidence="8 9">
    <name type="scientific">Neiella marina</name>
    <dbReference type="NCBI Taxonomy" id="508461"/>
    <lineage>
        <taxon>Bacteria</taxon>
        <taxon>Pseudomonadati</taxon>
        <taxon>Pseudomonadota</taxon>
        <taxon>Gammaproteobacteria</taxon>
        <taxon>Alteromonadales</taxon>
        <taxon>Echinimonadaceae</taxon>
        <taxon>Neiella</taxon>
    </lineage>
</organism>
<dbReference type="AlphaFoldDB" id="A0A8J2UAA5"/>
<evidence type="ECO:0000256" key="3">
    <source>
        <dbReference type="ARBA" id="ARBA00012929"/>
    </source>
</evidence>
<comment type="pathway">
    <text evidence="1 6">Carbohydrate biosynthesis; dTDP-L-rhamnose biosynthesis.</text>
</comment>
<dbReference type="UniPathway" id="UPA00281"/>
<dbReference type="EMBL" id="BMDX01000027">
    <property type="protein sequence ID" value="GGA89326.1"/>
    <property type="molecule type" value="Genomic_DNA"/>
</dbReference>
<evidence type="ECO:0000256" key="4">
    <source>
        <dbReference type="ARBA" id="ARBA00017099"/>
    </source>
</evidence>
<dbReference type="GO" id="GO:0019305">
    <property type="term" value="P:dTDP-rhamnose biosynthetic process"/>
    <property type="evidence" value="ECO:0007669"/>
    <property type="project" value="UniProtKB-UniPathway"/>
</dbReference>
<dbReference type="InterPro" id="IPR036291">
    <property type="entry name" value="NAD(P)-bd_dom_sf"/>
</dbReference>
<evidence type="ECO:0000256" key="6">
    <source>
        <dbReference type="RuleBase" id="RU364082"/>
    </source>
</evidence>
<evidence type="ECO:0000313" key="9">
    <source>
        <dbReference type="Proteomes" id="UP000619743"/>
    </source>
</evidence>
<dbReference type="SUPFAM" id="SSF51735">
    <property type="entry name" value="NAD(P)-binding Rossmann-fold domains"/>
    <property type="match status" value="1"/>
</dbReference>
<dbReference type="EC" id="1.1.1.133" evidence="3 6"/>
<dbReference type="UniPathway" id="UPA00124"/>
<evidence type="ECO:0000256" key="2">
    <source>
        <dbReference type="ARBA" id="ARBA00010944"/>
    </source>
</evidence>
<dbReference type="InterPro" id="IPR005913">
    <property type="entry name" value="dTDP_dehydrorham_reduct"/>
</dbReference>
<keyword evidence="6" id="KW-0560">Oxidoreductase</keyword>
<evidence type="ECO:0000259" key="7">
    <source>
        <dbReference type="Pfam" id="PF04321"/>
    </source>
</evidence>
<dbReference type="InterPro" id="IPR029903">
    <property type="entry name" value="RmlD-like-bd"/>
</dbReference>
<keyword evidence="9" id="KW-1185">Reference proteome</keyword>
<dbReference type="GO" id="GO:0009243">
    <property type="term" value="P:O antigen biosynthetic process"/>
    <property type="evidence" value="ECO:0007669"/>
    <property type="project" value="UniProtKB-UniPathway"/>
</dbReference>
<name>A0A8J2UAA5_9GAMM</name>
<comment type="caution">
    <text evidence="8">The sequence shown here is derived from an EMBL/GenBank/DDBJ whole genome shotgun (WGS) entry which is preliminary data.</text>
</comment>